<dbReference type="Gene3D" id="1.10.1900.10">
    <property type="entry name" value="c-terminal domain of poly(a) binding protein"/>
    <property type="match status" value="1"/>
</dbReference>
<proteinExistence type="predicted"/>
<evidence type="ECO:0000313" key="2">
    <source>
        <dbReference type="EMBL" id="QHI71608.1"/>
    </source>
</evidence>
<feature type="transmembrane region" description="Helical" evidence="1">
    <location>
        <begin position="136"/>
        <end position="157"/>
    </location>
</feature>
<feature type="transmembrane region" description="Helical" evidence="1">
    <location>
        <begin position="98"/>
        <end position="116"/>
    </location>
</feature>
<organism evidence="2 3">
    <name type="scientific">Aminipila terrae</name>
    <dbReference type="NCBI Taxonomy" id="2697030"/>
    <lineage>
        <taxon>Bacteria</taxon>
        <taxon>Bacillati</taxon>
        <taxon>Bacillota</taxon>
        <taxon>Clostridia</taxon>
        <taxon>Peptostreptococcales</taxon>
        <taxon>Anaerovoracaceae</taxon>
        <taxon>Aminipila</taxon>
    </lineage>
</organism>
<feature type="transmembrane region" description="Helical" evidence="1">
    <location>
        <begin position="195"/>
        <end position="215"/>
    </location>
</feature>
<dbReference type="RefSeq" id="WP_162361382.1">
    <property type="nucleotide sequence ID" value="NZ_CP047591.1"/>
</dbReference>
<sequence length="225" mass="25335">MNADELRKRNNQLEEQLMTENENKDMTQIVAYLRGSRLSEINQELVRQDILDIVVSARERGESMSQAIGSDYKKFCDDIIAEMEPGCKKEKISEIFETVFLSLSILVLIKMIFFSAETIRTAIASQQVNWNVPVSYLDIFLTIVIVAASWGIVEAILKDAFEENDKRTRIIVGSSFAAIIVGVSLLYALHIGSGILFEINLVAGYGLSGILYILNKVFNNFKIKK</sequence>
<evidence type="ECO:0000313" key="3">
    <source>
        <dbReference type="Proteomes" id="UP000463883"/>
    </source>
</evidence>
<dbReference type="EMBL" id="CP047591">
    <property type="protein sequence ID" value="QHI71608.1"/>
    <property type="molecule type" value="Genomic_DNA"/>
</dbReference>
<keyword evidence="1" id="KW-0472">Membrane</keyword>
<dbReference type="SUPFAM" id="SSF158560">
    <property type="entry name" value="BH3980-like"/>
    <property type="match status" value="1"/>
</dbReference>
<keyword evidence="3" id="KW-1185">Reference proteome</keyword>
<keyword evidence="1" id="KW-1133">Transmembrane helix</keyword>
<evidence type="ECO:0000256" key="1">
    <source>
        <dbReference type="SAM" id="Phobius"/>
    </source>
</evidence>
<gene>
    <name evidence="2" type="ORF">Ami3637_03725</name>
</gene>
<evidence type="ECO:0008006" key="4">
    <source>
        <dbReference type="Google" id="ProtNLM"/>
    </source>
</evidence>
<accession>A0A6P1MHY9</accession>
<dbReference type="AlphaFoldDB" id="A0A6P1MHY9"/>
<feature type="transmembrane region" description="Helical" evidence="1">
    <location>
        <begin position="169"/>
        <end position="189"/>
    </location>
</feature>
<reference evidence="2 3" key="1">
    <citation type="submission" date="2020-01" db="EMBL/GenBank/DDBJ databases">
        <title>Genomic analysis of Aminipila sp. CBA3637.</title>
        <authorList>
            <person name="Kim Y.B."/>
            <person name="Roh S.W."/>
        </authorList>
    </citation>
    <scope>NUCLEOTIDE SEQUENCE [LARGE SCALE GENOMIC DNA]</scope>
    <source>
        <strain evidence="2 3">CBA3637</strain>
    </source>
</reference>
<protein>
    <recommendedName>
        <fullName evidence="4">DUF1129 family protein</fullName>
    </recommendedName>
</protein>
<dbReference type="KEGG" id="amic:Ami3637_03725"/>
<dbReference type="Proteomes" id="UP000463883">
    <property type="component" value="Chromosome"/>
</dbReference>
<keyword evidence="1" id="KW-0812">Transmembrane</keyword>
<name>A0A6P1MHY9_9FIRM</name>